<gene>
    <name evidence="3" type="ORF">E2C01_003103</name>
</gene>
<protein>
    <submittedName>
        <fullName evidence="3">Uncharacterized protein</fullName>
    </submittedName>
</protein>
<comment type="caution">
    <text evidence="3">The sequence shown here is derived from an EMBL/GenBank/DDBJ whole genome shotgun (WGS) entry which is preliminary data.</text>
</comment>
<evidence type="ECO:0000256" key="2">
    <source>
        <dbReference type="SAM" id="Phobius"/>
    </source>
</evidence>
<keyword evidence="2" id="KW-1133">Transmembrane helix</keyword>
<accession>A0A5B7CQ48</accession>
<evidence type="ECO:0000256" key="1">
    <source>
        <dbReference type="SAM" id="MobiDB-lite"/>
    </source>
</evidence>
<sequence length="93" mass="10162">MTDLCIKQSSEPSPSRRLASARDATPRTAGISALLLPLNILAKFKSPFVVLFPFSPNPLASLTFSLLPYGPFLSASLFYLFCPTLFLSTLLPR</sequence>
<dbReference type="EMBL" id="VSRR010000119">
    <property type="protein sequence ID" value="MPC10466.1"/>
    <property type="molecule type" value="Genomic_DNA"/>
</dbReference>
<keyword evidence="4" id="KW-1185">Reference proteome</keyword>
<dbReference type="Proteomes" id="UP000324222">
    <property type="component" value="Unassembled WGS sequence"/>
</dbReference>
<evidence type="ECO:0000313" key="4">
    <source>
        <dbReference type="Proteomes" id="UP000324222"/>
    </source>
</evidence>
<feature type="transmembrane region" description="Helical" evidence="2">
    <location>
        <begin position="31"/>
        <end position="52"/>
    </location>
</feature>
<feature type="transmembrane region" description="Helical" evidence="2">
    <location>
        <begin position="72"/>
        <end position="91"/>
    </location>
</feature>
<name>A0A5B7CQ48_PORTR</name>
<reference evidence="3 4" key="1">
    <citation type="submission" date="2019-05" db="EMBL/GenBank/DDBJ databases">
        <title>Another draft genome of Portunus trituberculatus and its Hox gene families provides insights of decapod evolution.</title>
        <authorList>
            <person name="Jeong J.-H."/>
            <person name="Song I."/>
            <person name="Kim S."/>
            <person name="Choi T."/>
            <person name="Kim D."/>
            <person name="Ryu S."/>
            <person name="Kim W."/>
        </authorList>
    </citation>
    <scope>NUCLEOTIDE SEQUENCE [LARGE SCALE GENOMIC DNA]</scope>
    <source>
        <tissue evidence="3">Muscle</tissue>
    </source>
</reference>
<keyword evidence="2" id="KW-0472">Membrane</keyword>
<feature type="region of interest" description="Disordered" evidence="1">
    <location>
        <begin position="1"/>
        <end position="24"/>
    </location>
</feature>
<keyword evidence="2" id="KW-0812">Transmembrane</keyword>
<dbReference type="AlphaFoldDB" id="A0A5B7CQ48"/>
<proteinExistence type="predicted"/>
<evidence type="ECO:0000313" key="3">
    <source>
        <dbReference type="EMBL" id="MPC10466.1"/>
    </source>
</evidence>
<organism evidence="3 4">
    <name type="scientific">Portunus trituberculatus</name>
    <name type="common">Swimming crab</name>
    <name type="synonym">Neptunus trituberculatus</name>
    <dbReference type="NCBI Taxonomy" id="210409"/>
    <lineage>
        <taxon>Eukaryota</taxon>
        <taxon>Metazoa</taxon>
        <taxon>Ecdysozoa</taxon>
        <taxon>Arthropoda</taxon>
        <taxon>Crustacea</taxon>
        <taxon>Multicrustacea</taxon>
        <taxon>Malacostraca</taxon>
        <taxon>Eumalacostraca</taxon>
        <taxon>Eucarida</taxon>
        <taxon>Decapoda</taxon>
        <taxon>Pleocyemata</taxon>
        <taxon>Brachyura</taxon>
        <taxon>Eubrachyura</taxon>
        <taxon>Portunoidea</taxon>
        <taxon>Portunidae</taxon>
        <taxon>Portuninae</taxon>
        <taxon>Portunus</taxon>
    </lineage>
</organism>